<reference evidence="1 2" key="1">
    <citation type="submission" date="2018-04" db="EMBL/GenBank/DDBJ databases">
        <title>Complete genome sequence of Hydrogenophilus thermoluteolus TH-1.</title>
        <authorList>
            <person name="Arai H."/>
        </authorList>
    </citation>
    <scope>NUCLEOTIDE SEQUENCE [LARGE SCALE GENOMIC DNA]</scope>
    <source>
        <strain evidence="1 2">TH-1</strain>
    </source>
</reference>
<accession>A0A2Z6DZ81</accession>
<dbReference type="EMBL" id="AP018558">
    <property type="protein sequence ID" value="BBD77864.1"/>
    <property type="molecule type" value="Genomic_DNA"/>
</dbReference>
<name>A0A2Z6DZ81_HYDTE</name>
<gene>
    <name evidence="1" type="ORF">HPTL_1604</name>
</gene>
<dbReference type="KEGG" id="htl:HPTL_1604"/>
<dbReference type="InterPro" id="IPR014993">
    <property type="entry name" value="DUF1841"/>
</dbReference>
<dbReference type="OrthoDB" id="9789432at2"/>
<evidence type="ECO:0000313" key="2">
    <source>
        <dbReference type="Proteomes" id="UP000262004"/>
    </source>
</evidence>
<dbReference type="AlphaFoldDB" id="A0A2Z6DZ81"/>
<dbReference type="Pfam" id="PF08897">
    <property type="entry name" value="DUF1841"/>
    <property type="match status" value="1"/>
</dbReference>
<dbReference type="RefSeq" id="WP_119335562.1">
    <property type="nucleotide sequence ID" value="NZ_AP018558.1"/>
</dbReference>
<keyword evidence="2" id="KW-1185">Reference proteome</keyword>
<sequence>MLFQPSRDDVRRFLAESYRRWRAGLPLEPMQAVATEVIALHPEYFALFDDETQLFRDYTPEDGGVNPFLHLTLHLAVAEQLAIDQPPGIKALYAARVQKRGDPHEALHDLVEALGMTLFEAQRAGRMPDNDSYLERIRRLP</sequence>
<dbReference type="Proteomes" id="UP000262004">
    <property type="component" value="Chromosome"/>
</dbReference>
<evidence type="ECO:0008006" key="3">
    <source>
        <dbReference type="Google" id="ProtNLM"/>
    </source>
</evidence>
<organism evidence="1 2">
    <name type="scientific">Hydrogenophilus thermoluteolus</name>
    <name type="common">Pseudomonas hydrogenothermophila</name>
    <dbReference type="NCBI Taxonomy" id="297"/>
    <lineage>
        <taxon>Bacteria</taxon>
        <taxon>Pseudomonadati</taxon>
        <taxon>Pseudomonadota</taxon>
        <taxon>Hydrogenophilia</taxon>
        <taxon>Hydrogenophilales</taxon>
        <taxon>Hydrogenophilaceae</taxon>
        <taxon>Hydrogenophilus</taxon>
    </lineage>
</organism>
<proteinExistence type="predicted"/>
<protein>
    <recommendedName>
        <fullName evidence="3">DUF1841 domain-containing protein</fullName>
    </recommendedName>
</protein>
<evidence type="ECO:0000313" key="1">
    <source>
        <dbReference type="EMBL" id="BBD77864.1"/>
    </source>
</evidence>